<dbReference type="SUPFAM" id="SSF51735">
    <property type="entry name" value="NAD(P)-binding Rossmann-fold domains"/>
    <property type="match status" value="1"/>
</dbReference>
<gene>
    <name evidence="4" type="ORF">EB796_003098</name>
</gene>
<dbReference type="GO" id="GO:0016020">
    <property type="term" value="C:membrane"/>
    <property type="evidence" value="ECO:0007669"/>
    <property type="project" value="TreeGrafter"/>
</dbReference>
<name>A0A7J7KLC9_BUGNE</name>
<proteinExistence type="inferred from homology"/>
<dbReference type="Pfam" id="PF00106">
    <property type="entry name" value="adh_short"/>
    <property type="match status" value="1"/>
</dbReference>
<reference evidence="4" key="1">
    <citation type="submission" date="2020-06" db="EMBL/GenBank/DDBJ databases">
        <title>Draft genome of Bugula neritina, a colonial animal packing powerful symbionts and potential medicines.</title>
        <authorList>
            <person name="Rayko M."/>
        </authorList>
    </citation>
    <scope>NUCLEOTIDE SEQUENCE [LARGE SCALE GENOMIC DNA]</scope>
    <source>
        <strain evidence="4">Kwan_BN1</strain>
    </source>
</reference>
<keyword evidence="3" id="KW-0812">Transmembrane</keyword>
<protein>
    <recommendedName>
        <fullName evidence="6">DHRS7B</fullName>
    </recommendedName>
</protein>
<dbReference type="PANTHER" id="PTHR44196">
    <property type="entry name" value="DEHYDROGENASE/REDUCTASE SDR FAMILY MEMBER 7B"/>
    <property type="match status" value="1"/>
</dbReference>
<comment type="similarity">
    <text evidence="1">Belongs to the short-chain dehydrogenases/reductases (SDR) family.</text>
</comment>
<dbReference type="AlphaFoldDB" id="A0A7J7KLC9"/>
<feature type="transmembrane region" description="Helical" evidence="3">
    <location>
        <begin position="20"/>
        <end position="37"/>
    </location>
</feature>
<evidence type="ECO:0000256" key="2">
    <source>
        <dbReference type="ARBA" id="ARBA00023002"/>
    </source>
</evidence>
<dbReference type="PRINTS" id="PR00081">
    <property type="entry name" value="GDHRDH"/>
</dbReference>
<dbReference type="Proteomes" id="UP000593567">
    <property type="component" value="Unassembled WGS sequence"/>
</dbReference>
<accession>A0A7J7KLC9</accession>
<organism evidence="4 5">
    <name type="scientific">Bugula neritina</name>
    <name type="common">Brown bryozoan</name>
    <name type="synonym">Sertularia neritina</name>
    <dbReference type="NCBI Taxonomy" id="10212"/>
    <lineage>
        <taxon>Eukaryota</taxon>
        <taxon>Metazoa</taxon>
        <taxon>Spiralia</taxon>
        <taxon>Lophotrochozoa</taxon>
        <taxon>Bryozoa</taxon>
        <taxon>Gymnolaemata</taxon>
        <taxon>Cheilostomatida</taxon>
        <taxon>Flustrina</taxon>
        <taxon>Buguloidea</taxon>
        <taxon>Bugulidae</taxon>
        <taxon>Bugula</taxon>
    </lineage>
</organism>
<dbReference type="InterPro" id="IPR036291">
    <property type="entry name" value="NAD(P)-bd_dom_sf"/>
</dbReference>
<dbReference type="Gene3D" id="3.40.50.720">
    <property type="entry name" value="NAD(P)-binding Rossmann-like Domain"/>
    <property type="match status" value="1"/>
</dbReference>
<dbReference type="EMBL" id="VXIV02000393">
    <property type="protein sequence ID" value="KAF6038598.1"/>
    <property type="molecule type" value="Genomic_DNA"/>
</dbReference>
<dbReference type="InterPro" id="IPR002347">
    <property type="entry name" value="SDR_fam"/>
</dbReference>
<evidence type="ECO:0000256" key="3">
    <source>
        <dbReference type="SAM" id="Phobius"/>
    </source>
</evidence>
<evidence type="ECO:0000256" key="1">
    <source>
        <dbReference type="ARBA" id="ARBA00006484"/>
    </source>
</evidence>
<sequence>MDSLERYLPKWPETSLQMGLTAAGAAIVSFLLLRGLFKQRKQLKGKVVVITGASSGIGEALATEFVQKGCKVILAARSIEKLKQLKEKLVSSYKIAEDSIACFFLDLEDHDAIEEACSSLLALYGKVDILVNNAGISGGDRVEKCHLQTYKKIMDINYFGQVALTKGMHYYDSLLQFTF</sequence>
<comment type="caution">
    <text evidence="4">The sequence shown here is derived from an EMBL/GenBank/DDBJ whole genome shotgun (WGS) entry which is preliminary data.</text>
</comment>
<dbReference type="GO" id="GO:0016491">
    <property type="term" value="F:oxidoreductase activity"/>
    <property type="evidence" value="ECO:0007669"/>
    <property type="project" value="UniProtKB-KW"/>
</dbReference>
<dbReference type="OrthoDB" id="5307821at2759"/>
<keyword evidence="3" id="KW-1133">Transmembrane helix</keyword>
<evidence type="ECO:0008006" key="6">
    <source>
        <dbReference type="Google" id="ProtNLM"/>
    </source>
</evidence>
<dbReference type="PANTHER" id="PTHR44196:SF1">
    <property type="entry name" value="DEHYDROGENASE_REDUCTASE SDR FAMILY MEMBER 7B"/>
    <property type="match status" value="1"/>
</dbReference>
<evidence type="ECO:0000313" key="4">
    <source>
        <dbReference type="EMBL" id="KAF6038598.1"/>
    </source>
</evidence>
<evidence type="ECO:0000313" key="5">
    <source>
        <dbReference type="Proteomes" id="UP000593567"/>
    </source>
</evidence>
<keyword evidence="3" id="KW-0472">Membrane</keyword>
<keyword evidence="2" id="KW-0560">Oxidoreductase</keyword>
<keyword evidence="5" id="KW-1185">Reference proteome</keyword>